<evidence type="ECO:0000256" key="2">
    <source>
        <dbReference type="SAM" id="Phobius"/>
    </source>
</evidence>
<name>A0AAE1G5U6_PETCI</name>
<proteinExistence type="predicted"/>
<accession>A0AAE1G5U6</accession>
<keyword evidence="2" id="KW-0812">Transmembrane</keyword>
<sequence length="352" mass="37584">MTQRAAIVGMATGSGTVFQGALTLGVDSASTAATVVGSFLVILGVTVTLVSAVGYKRYTHYRARQVEAVMARAKRMARGEGACPALLDLGSGGELLRVMAPTDLVLTTCDPALGPPNCGDAPAAPGETYTNGRLLQADVNNSSRMGSMDNLSNKGVKRGSFDALSTPKLHDKNPRKSEGSDTIATINAARKPVVGNILTSSRKMGSMDNLLDGGLRTIELCPGMVVTPVYLEEWSSTVEVYMPDEHEAPPWRYTDMLALCWLGVFLSSVGIMLVNAGFIVLGVGFESLPSVSVIVMLVVFIVVGMVCLVSSCVSYHRCHRVYHQYLHSTTTTPTPFEDRASLPQQPAIWQLL</sequence>
<comment type="caution">
    <text evidence="3">The sequence shown here is derived from an EMBL/GenBank/DDBJ whole genome shotgun (WGS) entry which is preliminary data.</text>
</comment>
<feature type="transmembrane region" description="Helical" evidence="2">
    <location>
        <begin position="7"/>
        <end position="26"/>
    </location>
</feature>
<reference evidence="3" key="1">
    <citation type="submission" date="2023-10" db="EMBL/GenBank/DDBJ databases">
        <title>Genome assemblies of two species of porcelain crab, Petrolisthes cinctipes and Petrolisthes manimaculis (Anomura: Porcellanidae).</title>
        <authorList>
            <person name="Angst P."/>
        </authorList>
    </citation>
    <scope>NUCLEOTIDE SEQUENCE</scope>
    <source>
        <strain evidence="3">PB745_01</strain>
        <tissue evidence="3">Gill</tissue>
    </source>
</reference>
<dbReference type="EMBL" id="JAWQEG010000756">
    <property type="protein sequence ID" value="KAK3885911.1"/>
    <property type="molecule type" value="Genomic_DNA"/>
</dbReference>
<feature type="transmembrane region" description="Helical" evidence="2">
    <location>
        <begin position="259"/>
        <end position="285"/>
    </location>
</feature>
<keyword evidence="2" id="KW-1133">Transmembrane helix</keyword>
<feature type="compositionally biased region" description="Basic and acidic residues" evidence="1">
    <location>
        <begin position="168"/>
        <end position="179"/>
    </location>
</feature>
<evidence type="ECO:0008006" key="5">
    <source>
        <dbReference type="Google" id="ProtNLM"/>
    </source>
</evidence>
<feature type="transmembrane region" description="Helical" evidence="2">
    <location>
        <begin position="32"/>
        <end position="55"/>
    </location>
</feature>
<dbReference type="Proteomes" id="UP001286313">
    <property type="component" value="Unassembled WGS sequence"/>
</dbReference>
<keyword evidence="4" id="KW-1185">Reference proteome</keyword>
<dbReference type="AlphaFoldDB" id="A0AAE1G5U6"/>
<evidence type="ECO:0000256" key="1">
    <source>
        <dbReference type="SAM" id="MobiDB-lite"/>
    </source>
</evidence>
<organism evidence="3 4">
    <name type="scientific">Petrolisthes cinctipes</name>
    <name type="common">Flat porcelain crab</name>
    <dbReference type="NCBI Taxonomy" id="88211"/>
    <lineage>
        <taxon>Eukaryota</taxon>
        <taxon>Metazoa</taxon>
        <taxon>Ecdysozoa</taxon>
        <taxon>Arthropoda</taxon>
        <taxon>Crustacea</taxon>
        <taxon>Multicrustacea</taxon>
        <taxon>Malacostraca</taxon>
        <taxon>Eumalacostraca</taxon>
        <taxon>Eucarida</taxon>
        <taxon>Decapoda</taxon>
        <taxon>Pleocyemata</taxon>
        <taxon>Anomura</taxon>
        <taxon>Galatheoidea</taxon>
        <taxon>Porcellanidae</taxon>
        <taxon>Petrolisthes</taxon>
    </lineage>
</organism>
<feature type="transmembrane region" description="Helical" evidence="2">
    <location>
        <begin position="291"/>
        <end position="315"/>
    </location>
</feature>
<keyword evidence="2" id="KW-0472">Membrane</keyword>
<feature type="region of interest" description="Disordered" evidence="1">
    <location>
        <begin position="142"/>
        <end position="182"/>
    </location>
</feature>
<evidence type="ECO:0000313" key="3">
    <source>
        <dbReference type="EMBL" id="KAK3885911.1"/>
    </source>
</evidence>
<evidence type="ECO:0000313" key="4">
    <source>
        <dbReference type="Proteomes" id="UP001286313"/>
    </source>
</evidence>
<protein>
    <recommendedName>
        <fullName evidence="5">Transmembrane protein</fullName>
    </recommendedName>
</protein>
<feature type="compositionally biased region" description="Polar residues" evidence="1">
    <location>
        <begin position="142"/>
        <end position="153"/>
    </location>
</feature>
<gene>
    <name evidence="3" type="ORF">Pcinc_009903</name>
</gene>